<organism evidence="1">
    <name type="scientific">viral metagenome</name>
    <dbReference type="NCBI Taxonomy" id="1070528"/>
    <lineage>
        <taxon>unclassified sequences</taxon>
        <taxon>metagenomes</taxon>
        <taxon>organismal metagenomes</taxon>
    </lineage>
</organism>
<accession>A0A6H2A4S2</accession>
<protein>
    <submittedName>
        <fullName evidence="1">Uncharacterized protein</fullName>
    </submittedName>
</protein>
<proteinExistence type="predicted"/>
<sequence length="55" mass="6259">MDKDAAIIMAAKDFFIDSLKHSPTVKKKEEDFIESTADRFADMVIRLRARLNSGD</sequence>
<dbReference type="EMBL" id="MT142524">
    <property type="protein sequence ID" value="QJA84122.1"/>
    <property type="molecule type" value="Genomic_DNA"/>
</dbReference>
<evidence type="ECO:0000313" key="1">
    <source>
        <dbReference type="EMBL" id="QJA54712.1"/>
    </source>
</evidence>
<dbReference type="EMBL" id="MT141540">
    <property type="protein sequence ID" value="QJA65542.1"/>
    <property type="molecule type" value="Genomic_DNA"/>
</dbReference>
<dbReference type="AlphaFoldDB" id="A0A6H2A4S2"/>
<reference evidence="1" key="1">
    <citation type="submission" date="2020-03" db="EMBL/GenBank/DDBJ databases">
        <title>The deep terrestrial virosphere.</title>
        <authorList>
            <person name="Holmfeldt K."/>
            <person name="Nilsson E."/>
            <person name="Simone D."/>
            <person name="Lopez-Fernandez M."/>
            <person name="Wu X."/>
            <person name="de Brujin I."/>
            <person name="Lundin D."/>
            <person name="Andersson A."/>
            <person name="Bertilsson S."/>
            <person name="Dopson M."/>
        </authorList>
    </citation>
    <scope>NUCLEOTIDE SEQUENCE</scope>
    <source>
        <strain evidence="3">MM415A00224</strain>
        <strain evidence="2">MM415B00387</strain>
        <strain evidence="1">TM448A05541</strain>
    </source>
</reference>
<evidence type="ECO:0000313" key="3">
    <source>
        <dbReference type="EMBL" id="QJA84122.1"/>
    </source>
</evidence>
<evidence type="ECO:0000313" key="2">
    <source>
        <dbReference type="EMBL" id="QJA65542.1"/>
    </source>
</evidence>
<gene>
    <name evidence="3" type="ORF">MM415A00224_0021</name>
    <name evidence="2" type="ORF">MM415B00387_0035</name>
    <name evidence="1" type="ORF">TM448A05541_0007</name>
</gene>
<dbReference type="EMBL" id="MT144531">
    <property type="protein sequence ID" value="QJA54712.1"/>
    <property type="molecule type" value="Genomic_DNA"/>
</dbReference>
<name>A0A6H2A4S2_9ZZZZ</name>